<protein>
    <submittedName>
        <fullName evidence="2">Transcriptional regulator with XRE-family HTH domain</fullName>
    </submittedName>
</protein>
<gene>
    <name evidence="2" type="ORF">BJ981_006597</name>
</gene>
<dbReference type="AlphaFoldDB" id="A0A7W9DTQ1"/>
<keyword evidence="3" id="KW-1185">Reference proteome</keyword>
<dbReference type="InterPro" id="IPR043917">
    <property type="entry name" value="DUF5753"/>
</dbReference>
<dbReference type="CDD" id="cd00093">
    <property type="entry name" value="HTH_XRE"/>
    <property type="match status" value="1"/>
</dbReference>
<dbReference type="EMBL" id="JACHBR010000002">
    <property type="protein sequence ID" value="MBB5630833.1"/>
    <property type="molecule type" value="Genomic_DNA"/>
</dbReference>
<dbReference type="Proteomes" id="UP000588112">
    <property type="component" value="Unassembled WGS sequence"/>
</dbReference>
<evidence type="ECO:0000313" key="2">
    <source>
        <dbReference type="EMBL" id="MBB5630833.1"/>
    </source>
</evidence>
<proteinExistence type="predicted"/>
<organism evidence="2 3">
    <name type="scientific">Sphaerisporangium krabiense</name>
    <dbReference type="NCBI Taxonomy" id="763782"/>
    <lineage>
        <taxon>Bacteria</taxon>
        <taxon>Bacillati</taxon>
        <taxon>Actinomycetota</taxon>
        <taxon>Actinomycetes</taxon>
        <taxon>Streptosporangiales</taxon>
        <taxon>Streptosporangiaceae</taxon>
        <taxon>Sphaerisporangium</taxon>
    </lineage>
</organism>
<reference evidence="2 3" key="1">
    <citation type="submission" date="2020-08" db="EMBL/GenBank/DDBJ databases">
        <title>Sequencing the genomes of 1000 actinobacteria strains.</title>
        <authorList>
            <person name="Klenk H.-P."/>
        </authorList>
    </citation>
    <scope>NUCLEOTIDE SEQUENCE [LARGE SCALE GENOMIC DNA]</scope>
    <source>
        <strain evidence="2 3">DSM 45790</strain>
    </source>
</reference>
<dbReference type="InterPro" id="IPR010982">
    <property type="entry name" value="Lambda_DNA-bd_dom_sf"/>
</dbReference>
<accession>A0A7W9DTQ1</accession>
<dbReference type="InterPro" id="IPR001387">
    <property type="entry name" value="Cro/C1-type_HTH"/>
</dbReference>
<name>A0A7W9DTQ1_9ACTN</name>
<sequence>MNRFPAEGDLDEDQVIDHRRAGPTVLRMLVGAELRRLREAAGVTRARAGYEIRASDTKISRLELGRTGFKPRDVQDLLTLYGVTDDAEREPLLVMARQASMPGWWHAYADVTPASLESYIGLEQGAAVIRTWDPLYVPELLQTEDYARALVQALNRGAAEAENERRVALRMRRARILTDPGTVTLWAVLDESALRRRVGGTATMRGQLRHLIEAAALPNVTIHVLPFSHGAHGAMGGPIAIMRPPATELSDVVCLPQLVGTIYPDRQADVDRYYAVMNALVVDAESAAGTVRLLEDMLKEY</sequence>
<dbReference type="RefSeq" id="WP_184617217.1">
    <property type="nucleotide sequence ID" value="NZ_BOOS01000051.1"/>
</dbReference>
<dbReference type="GO" id="GO:0003677">
    <property type="term" value="F:DNA binding"/>
    <property type="evidence" value="ECO:0007669"/>
    <property type="project" value="InterPro"/>
</dbReference>
<dbReference type="SMART" id="SM00530">
    <property type="entry name" value="HTH_XRE"/>
    <property type="match status" value="1"/>
</dbReference>
<dbReference type="Pfam" id="PF19054">
    <property type="entry name" value="DUF5753"/>
    <property type="match status" value="1"/>
</dbReference>
<evidence type="ECO:0000313" key="3">
    <source>
        <dbReference type="Proteomes" id="UP000588112"/>
    </source>
</evidence>
<comment type="caution">
    <text evidence="2">The sequence shown here is derived from an EMBL/GenBank/DDBJ whole genome shotgun (WGS) entry which is preliminary data.</text>
</comment>
<evidence type="ECO:0000259" key="1">
    <source>
        <dbReference type="SMART" id="SM00530"/>
    </source>
</evidence>
<feature type="domain" description="HTH cro/C1-type" evidence="1">
    <location>
        <begin position="33"/>
        <end position="88"/>
    </location>
</feature>
<dbReference type="SUPFAM" id="SSF47413">
    <property type="entry name" value="lambda repressor-like DNA-binding domains"/>
    <property type="match status" value="1"/>
</dbReference>
<dbReference type="Gene3D" id="1.10.260.40">
    <property type="entry name" value="lambda repressor-like DNA-binding domains"/>
    <property type="match status" value="1"/>
</dbReference>
<dbReference type="Pfam" id="PF13560">
    <property type="entry name" value="HTH_31"/>
    <property type="match status" value="1"/>
</dbReference>